<evidence type="ECO:0000313" key="1">
    <source>
        <dbReference type="EMBL" id="QEC49857.1"/>
    </source>
</evidence>
<proteinExistence type="predicted"/>
<dbReference type="EMBL" id="CP042430">
    <property type="protein sequence ID" value="QEC49857.1"/>
    <property type="molecule type" value="Genomic_DNA"/>
</dbReference>
<keyword evidence="2" id="KW-1185">Reference proteome</keyword>
<dbReference type="Proteomes" id="UP000321805">
    <property type="component" value="Chromosome"/>
</dbReference>
<evidence type="ECO:0000313" key="2">
    <source>
        <dbReference type="Proteomes" id="UP000321805"/>
    </source>
</evidence>
<reference evidence="1 2" key="1">
    <citation type="journal article" date="2018" name="J. Microbiol.">
        <title>Baekduia soli gen. nov., sp. nov., a novel bacterium isolated from the soil of Baekdu Mountain and proposal of a novel family name, Baekduiaceae fam. nov.</title>
        <authorList>
            <person name="An D.S."/>
            <person name="Siddiqi M.Z."/>
            <person name="Kim K.H."/>
            <person name="Yu H.S."/>
            <person name="Im W.T."/>
        </authorList>
    </citation>
    <scope>NUCLEOTIDE SEQUENCE [LARGE SCALE GENOMIC DNA]</scope>
    <source>
        <strain evidence="1 2">BR7-21</strain>
    </source>
</reference>
<name>A0A5B8UA11_9ACTN</name>
<dbReference type="AlphaFoldDB" id="A0A5B8UA11"/>
<sequence length="177" mass="19379">MDLDTWLAAPLVRTHHRRRSDAAPDVLWDAASSVRLGDCRVLGRLIRARIPGLPAALTFRDMFGSDPFNILETGDRHLLSGLCGRIWTVRRDFSALSAPEDFLTWRVPGTVRVLFATWVEPAHGGSVLVSEVRVAPVDRRAGMYVRGLGPFIAAFQGLVAVEPMGLAVQRARPLAGS</sequence>
<organism evidence="1 2">
    <name type="scientific">Baekduia soli</name>
    <dbReference type="NCBI Taxonomy" id="496014"/>
    <lineage>
        <taxon>Bacteria</taxon>
        <taxon>Bacillati</taxon>
        <taxon>Actinomycetota</taxon>
        <taxon>Thermoleophilia</taxon>
        <taxon>Solirubrobacterales</taxon>
        <taxon>Baekduiaceae</taxon>
        <taxon>Baekduia</taxon>
    </lineage>
</organism>
<accession>A0A5B8UA11</accession>
<dbReference type="RefSeq" id="WP_146922222.1">
    <property type="nucleotide sequence ID" value="NZ_CP042430.1"/>
</dbReference>
<evidence type="ECO:0008006" key="3">
    <source>
        <dbReference type="Google" id="ProtNLM"/>
    </source>
</evidence>
<dbReference type="KEGG" id="bsol:FSW04_21330"/>
<gene>
    <name evidence="1" type="ORF">FSW04_21330</name>
</gene>
<protein>
    <recommendedName>
        <fullName evidence="3">DUF2867 domain-containing protein</fullName>
    </recommendedName>
</protein>
<dbReference type="OrthoDB" id="5464833at2"/>